<dbReference type="Proteomes" id="UP000698800">
    <property type="component" value="Unassembled WGS sequence"/>
</dbReference>
<reference evidence="2" key="1">
    <citation type="submission" date="2021-03" db="EMBL/GenBank/DDBJ databases">
        <title>Comparative genomics and phylogenomic investigation of the class Geoglossomycetes provide insights into ecological specialization and systematics.</title>
        <authorList>
            <person name="Melie T."/>
            <person name="Pirro S."/>
            <person name="Miller A.N."/>
            <person name="Quandt A."/>
        </authorList>
    </citation>
    <scope>NUCLEOTIDE SEQUENCE</scope>
    <source>
        <strain evidence="2">GBOQ0MN5Z8</strain>
    </source>
</reference>
<proteinExistence type="predicted"/>
<feature type="compositionally biased region" description="Basic residues" evidence="1">
    <location>
        <begin position="191"/>
        <end position="205"/>
    </location>
</feature>
<feature type="compositionally biased region" description="Basic and acidic residues" evidence="1">
    <location>
        <begin position="32"/>
        <end position="41"/>
    </location>
</feature>
<organism evidence="2 3">
    <name type="scientific">Glutinoglossum americanum</name>
    <dbReference type="NCBI Taxonomy" id="1670608"/>
    <lineage>
        <taxon>Eukaryota</taxon>
        <taxon>Fungi</taxon>
        <taxon>Dikarya</taxon>
        <taxon>Ascomycota</taxon>
        <taxon>Pezizomycotina</taxon>
        <taxon>Geoglossomycetes</taxon>
        <taxon>Geoglossales</taxon>
        <taxon>Geoglossaceae</taxon>
        <taxon>Glutinoglossum</taxon>
    </lineage>
</organism>
<evidence type="ECO:0000313" key="3">
    <source>
        <dbReference type="Proteomes" id="UP000698800"/>
    </source>
</evidence>
<name>A0A9P8L0U8_9PEZI</name>
<evidence type="ECO:0000313" key="2">
    <source>
        <dbReference type="EMBL" id="KAH0542355.1"/>
    </source>
</evidence>
<feature type="compositionally biased region" description="Gly residues" evidence="1">
    <location>
        <begin position="160"/>
        <end position="184"/>
    </location>
</feature>
<dbReference type="EMBL" id="JAGHQL010000055">
    <property type="protein sequence ID" value="KAH0542355.1"/>
    <property type="molecule type" value="Genomic_DNA"/>
</dbReference>
<comment type="caution">
    <text evidence="2">The sequence shown here is derived from an EMBL/GenBank/DDBJ whole genome shotgun (WGS) entry which is preliminary data.</text>
</comment>
<feature type="compositionally biased region" description="Gly residues" evidence="1">
    <location>
        <begin position="71"/>
        <end position="102"/>
    </location>
</feature>
<feature type="region of interest" description="Disordered" evidence="1">
    <location>
        <begin position="1"/>
        <end position="247"/>
    </location>
</feature>
<feature type="region of interest" description="Disordered" evidence="1">
    <location>
        <begin position="267"/>
        <end position="292"/>
    </location>
</feature>
<feature type="compositionally biased region" description="Basic and acidic residues" evidence="1">
    <location>
        <begin position="116"/>
        <end position="130"/>
    </location>
</feature>
<feature type="compositionally biased region" description="Polar residues" evidence="1">
    <location>
        <begin position="230"/>
        <end position="246"/>
    </location>
</feature>
<sequence length="292" mass="29447">RQLHKHPRLRPLPQPPPDSLHDHPRMLRRIQRIREDDEGVPRGRVRRRARSDGGPVQHPARGGPAARRQGRGVGGGVAAEVGQDGGQVGEVDGGGEEGGGGEAQEAGAGAELEDAEGARAGRGEVVREGGEAPGEQVGGGPGLVAEVVGGQGWLVEGQGDRGGGGGGGGGDGEGAGQGGLGWGSPSGRQHAPPRSKTTHVYKNKQKNNNPPLLPARSHSRALAAPHTRSRASSPRTHPSPLFTTPVSHPATCASRSLSLLPPAALPAPASHGPGASATLSSARSSGCSGGWV</sequence>
<feature type="compositionally biased region" description="Low complexity" evidence="1">
    <location>
        <begin position="52"/>
        <end position="67"/>
    </location>
</feature>
<accession>A0A9P8L0U8</accession>
<protein>
    <submittedName>
        <fullName evidence="2">Uncharacterized protein</fullName>
    </submittedName>
</protein>
<keyword evidence="3" id="KW-1185">Reference proteome</keyword>
<feature type="non-terminal residue" evidence="2">
    <location>
        <position position="1"/>
    </location>
</feature>
<dbReference type="AlphaFoldDB" id="A0A9P8L0U8"/>
<feature type="compositionally biased region" description="Low complexity" evidence="1">
    <location>
        <begin position="267"/>
        <end position="277"/>
    </location>
</feature>
<evidence type="ECO:0000256" key="1">
    <source>
        <dbReference type="SAM" id="MobiDB-lite"/>
    </source>
</evidence>
<gene>
    <name evidence="2" type="ORF">FGG08_003200</name>
</gene>